<reference evidence="1 2" key="1">
    <citation type="submission" date="2024-07" db="EMBL/GenBank/DDBJ databases">
        <authorList>
            <person name="Hebao G."/>
        </authorList>
    </citation>
    <scope>NUCLEOTIDE SEQUENCE [LARGE SCALE GENOMIC DNA]</scope>
    <source>
        <strain evidence="1 2">ACCC 02193</strain>
    </source>
</reference>
<sequence>MKRKTIAIVALLAIVGGLYLTFLPPEQDPHYYAAACVAIKDMHDTPDSADFPDKLREVITNENASYAVDKVAFDKHSAQGAIQRYRQLSEQDKNRTRQSIDDCLSVMLPKNTD</sequence>
<comment type="caution">
    <text evidence="1">The sequence shown here is derived from an EMBL/GenBank/DDBJ whole genome shotgun (WGS) entry which is preliminary data.</text>
</comment>
<proteinExistence type="predicted"/>
<organism evidence="1 2">
    <name type="scientific">Erwinia aeris</name>
    <dbReference type="NCBI Taxonomy" id="3239803"/>
    <lineage>
        <taxon>Bacteria</taxon>
        <taxon>Pseudomonadati</taxon>
        <taxon>Pseudomonadota</taxon>
        <taxon>Gammaproteobacteria</taxon>
        <taxon>Enterobacterales</taxon>
        <taxon>Erwiniaceae</taxon>
        <taxon>Erwinia</taxon>
    </lineage>
</organism>
<evidence type="ECO:0000313" key="2">
    <source>
        <dbReference type="Proteomes" id="UP001565243"/>
    </source>
</evidence>
<dbReference type="Proteomes" id="UP001565243">
    <property type="component" value="Unassembled WGS sequence"/>
</dbReference>
<dbReference type="RefSeq" id="WP_369896238.1">
    <property type="nucleotide sequence ID" value="NZ_JBGFFX010000011.1"/>
</dbReference>
<protein>
    <submittedName>
        <fullName evidence="1">Uncharacterized protein</fullName>
    </submittedName>
</protein>
<keyword evidence="2" id="KW-1185">Reference proteome</keyword>
<evidence type="ECO:0000313" key="1">
    <source>
        <dbReference type="EMBL" id="MEY8772094.1"/>
    </source>
</evidence>
<dbReference type="EMBL" id="JBGFFX010000011">
    <property type="protein sequence ID" value="MEY8772094.1"/>
    <property type="molecule type" value="Genomic_DNA"/>
</dbReference>
<name>A0ABV4EBD4_9GAMM</name>
<gene>
    <name evidence="1" type="ORF">AB6T85_16955</name>
</gene>
<accession>A0ABV4EBD4</accession>